<evidence type="ECO:0000313" key="2">
    <source>
        <dbReference type="EMBL" id="SFM45847.1"/>
    </source>
</evidence>
<accession>A0A1I4R0R4</accession>
<evidence type="ECO:0000259" key="1">
    <source>
        <dbReference type="Pfam" id="PF01370"/>
    </source>
</evidence>
<feature type="domain" description="NAD-dependent epimerase/dehydratase" evidence="1">
    <location>
        <begin position="5"/>
        <end position="212"/>
    </location>
</feature>
<dbReference type="GO" id="GO:0005737">
    <property type="term" value="C:cytoplasm"/>
    <property type="evidence" value="ECO:0007669"/>
    <property type="project" value="TreeGrafter"/>
</dbReference>
<protein>
    <submittedName>
        <fullName evidence="2">Nucleoside-diphosphate-sugar epimerase</fullName>
    </submittedName>
</protein>
<dbReference type="PANTHER" id="PTHR48079:SF6">
    <property type="entry name" value="NAD(P)-BINDING DOMAIN-CONTAINING PROTEIN-RELATED"/>
    <property type="match status" value="1"/>
</dbReference>
<dbReference type="Gene3D" id="3.40.50.720">
    <property type="entry name" value="NAD(P)-binding Rossmann-like Domain"/>
    <property type="match status" value="1"/>
</dbReference>
<dbReference type="EMBL" id="FOUO01000006">
    <property type="protein sequence ID" value="SFM45847.1"/>
    <property type="molecule type" value="Genomic_DNA"/>
</dbReference>
<dbReference type="Pfam" id="PF01370">
    <property type="entry name" value="Epimerase"/>
    <property type="match status" value="1"/>
</dbReference>
<sequence>MTPVVIMGCGYVGERLARTLQAGGRRVLAVVRSAHRAEALRTRGIETLQADLDTGEGLDSIPLMGALVLHSVPPPSHGDRDPRTQGLAAACRRNPPERIVYLSTTGVYGDREGASVDDLTPPAPATDRARRRLDAEGQLRALEGETGVPVVVLRVPGIYGPGRLPLHAIRAKQPLIRPEEAGPGNRIHVDDLVALCAAALDHGPGGETYNVGDGDHRSMTAYFQAVADAAGLPHPPCMGMAEAEGHLSPMMLSFLRESRSVRSARVLTDLGVQLRYPRMEAGIRASLEEEAGGGG</sequence>
<dbReference type="InterPro" id="IPR036291">
    <property type="entry name" value="NAD(P)-bd_dom_sf"/>
</dbReference>
<reference evidence="2 3" key="1">
    <citation type="submission" date="2016-10" db="EMBL/GenBank/DDBJ databases">
        <authorList>
            <person name="de Groot N.N."/>
        </authorList>
    </citation>
    <scope>NUCLEOTIDE SEQUENCE [LARGE SCALE GENOMIC DNA]</scope>
    <source>
        <strain evidence="2 3">DSM 4180</strain>
    </source>
</reference>
<evidence type="ECO:0000313" key="3">
    <source>
        <dbReference type="Proteomes" id="UP000199556"/>
    </source>
</evidence>
<dbReference type="Proteomes" id="UP000199556">
    <property type="component" value="Unassembled WGS sequence"/>
</dbReference>
<gene>
    <name evidence="2" type="ORF">SAMN05421721_10655</name>
</gene>
<proteinExistence type="predicted"/>
<dbReference type="RefSeq" id="WP_090484582.1">
    <property type="nucleotide sequence ID" value="NZ_FOUO01000006.1"/>
</dbReference>
<dbReference type="InterPro" id="IPR001509">
    <property type="entry name" value="Epimerase_deHydtase"/>
</dbReference>
<dbReference type="CDD" id="cd05266">
    <property type="entry name" value="SDR_a4"/>
    <property type="match status" value="1"/>
</dbReference>
<dbReference type="SUPFAM" id="SSF51735">
    <property type="entry name" value="NAD(P)-binding Rossmann-fold domains"/>
    <property type="match status" value="1"/>
</dbReference>
<name>A0A1I4R0R4_ECTMO</name>
<dbReference type="PANTHER" id="PTHR48079">
    <property type="entry name" value="PROTEIN YEEZ"/>
    <property type="match status" value="1"/>
</dbReference>
<dbReference type="STRING" id="195064.SAMN05421721_10655"/>
<dbReference type="GO" id="GO:0004029">
    <property type="term" value="F:aldehyde dehydrogenase (NAD+) activity"/>
    <property type="evidence" value="ECO:0007669"/>
    <property type="project" value="TreeGrafter"/>
</dbReference>
<dbReference type="OrthoDB" id="9808276at2"/>
<dbReference type="InterPro" id="IPR051783">
    <property type="entry name" value="NAD(P)-dependent_oxidoreduct"/>
</dbReference>
<keyword evidence="3" id="KW-1185">Reference proteome</keyword>
<organism evidence="2 3">
    <name type="scientific">Ectothiorhodospira mobilis</name>
    <dbReference type="NCBI Taxonomy" id="195064"/>
    <lineage>
        <taxon>Bacteria</taxon>
        <taxon>Pseudomonadati</taxon>
        <taxon>Pseudomonadota</taxon>
        <taxon>Gammaproteobacteria</taxon>
        <taxon>Chromatiales</taxon>
        <taxon>Ectothiorhodospiraceae</taxon>
        <taxon>Ectothiorhodospira</taxon>
    </lineage>
</organism>
<dbReference type="AlphaFoldDB" id="A0A1I4R0R4"/>